<dbReference type="RefSeq" id="WP_311020564.1">
    <property type="nucleotide sequence ID" value="NZ_JAUHGG010000003.1"/>
</dbReference>
<dbReference type="Proteomes" id="UP001253193">
    <property type="component" value="Unassembled WGS sequence"/>
</dbReference>
<reference evidence="1" key="1">
    <citation type="submission" date="2023-06" db="EMBL/GenBank/DDBJ databases">
        <title>Genomic Diversity of Vibrio spp. and Metagenomic Analysis of Pathogens in Florida Gulf Coastal Waters Following Hurricane Ian.</title>
        <authorList>
            <person name="Brumfield K.D."/>
        </authorList>
    </citation>
    <scope>NUCLEOTIDE SEQUENCE</scope>
    <source>
        <strain evidence="1">WBS2B-138</strain>
    </source>
</reference>
<protein>
    <submittedName>
        <fullName evidence="1">Uncharacterized protein</fullName>
    </submittedName>
</protein>
<dbReference type="EMBL" id="JAUHGG010000003">
    <property type="protein sequence ID" value="MDS1821649.1"/>
    <property type="molecule type" value="Genomic_DNA"/>
</dbReference>
<evidence type="ECO:0000313" key="1">
    <source>
        <dbReference type="EMBL" id="MDS1821649.1"/>
    </source>
</evidence>
<proteinExistence type="predicted"/>
<gene>
    <name evidence="1" type="ORF">QX249_13325</name>
</gene>
<name>A0AAW8Q027_VIBPH</name>
<comment type="caution">
    <text evidence="1">The sequence shown here is derived from an EMBL/GenBank/DDBJ whole genome shotgun (WGS) entry which is preliminary data.</text>
</comment>
<sequence length="92" mass="10313">MHIHDKVMHDLICNTLRERNLGKVVGGQNEAFSYRIGAALHNIPHYLRETGSIPLEVCMEINALDPSAKEGEWGEWVKVALSTLGQNTRYPA</sequence>
<evidence type="ECO:0000313" key="2">
    <source>
        <dbReference type="Proteomes" id="UP001253193"/>
    </source>
</evidence>
<organism evidence="1 2">
    <name type="scientific">Vibrio parahaemolyticus</name>
    <dbReference type="NCBI Taxonomy" id="670"/>
    <lineage>
        <taxon>Bacteria</taxon>
        <taxon>Pseudomonadati</taxon>
        <taxon>Pseudomonadota</taxon>
        <taxon>Gammaproteobacteria</taxon>
        <taxon>Vibrionales</taxon>
        <taxon>Vibrionaceae</taxon>
        <taxon>Vibrio</taxon>
    </lineage>
</organism>
<accession>A0AAW8Q027</accession>
<dbReference type="AlphaFoldDB" id="A0AAW8Q027"/>